<dbReference type="Proteomes" id="UP000692954">
    <property type="component" value="Unassembled WGS sequence"/>
</dbReference>
<comment type="caution">
    <text evidence="1">The sequence shown here is derived from an EMBL/GenBank/DDBJ whole genome shotgun (WGS) entry which is preliminary data.</text>
</comment>
<accession>A0A8S1KNC5</accession>
<proteinExistence type="predicted"/>
<name>A0A8S1KNC5_9CILI</name>
<gene>
    <name evidence="1" type="ORF">PSON_ATCC_30995.1.T0100002</name>
</gene>
<dbReference type="EMBL" id="CAJJDN010000010">
    <property type="protein sequence ID" value="CAD8055981.1"/>
    <property type="molecule type" value="Genomic_DNA"/>
</dbReference>
<evidence type="ECO:0000313" key="2">
    <source>
        <dbReference type="Proteomes" id="UP000692954"/>
    </source>
</evidence>
<dbReference type="OrthoDB" id="9991317at2759"/>
<dbReference type="AlphaFoldDB" id="A0A8S1KNC5"/>
<protein>
    <recommendedName>
        <fullName evidence="3">Tetratricopeptide repeat protein</fullName>
    </recommendedName>
</protein>
<reference evidence="1" key="1">
    <citation type="submission" date="2021-01" db="EMBL/GenBank/DDBJ databases">
        <authorList>
            <consortium name="Genoscope - CEA"/>
            <person name="William W."/>
        </authorList>
    </citation>
    <scope>NUCLEOTIDE SEQUENCE</scope>
</reference>
<evidence type="ECO:0000313" key="1">
    <source>
        <dbReference type="EMBL" id="CAD8055981.1"/>
    </source>
</evidence>
<keyword evidence="2" id="KW-1185">Reference proteome</keyword>
<organism evidence="1 2">
    <name type="scientific">Paramecium sonneborni</name>
    <dbReference type="NCBI Taxonomy" id="65129"/>
    <lineage>
        <taxon>Eukaryota</taxon>
        <taxon>Sar</taxon>
        <taxon>Alveolata</taxon>
        <taxon>Ciliophora</taxon>
        <taxon>Intramacronucleata</taxon>
        <taxon>Oligohymenophorea</taxon>
        <taxon>Peniculida</taxon>
        <taxon>Parameciidae</taxon>
        <taxon>Paramecium</taxon>
    </lineage>
</organism>
<sequence length="243" mass="28550">MEQGRKEEAFKQYEIAINIDSKCANAYNNRGIYTMTLMKKKELQLILIQPSKLILNGQISTLTKQQIKKPQLIIIRRSKLILNMQIPIESEPFIVYSNTGDKEKIVLIIINPSKLILNARMSKKQKQYIQRIWRIEKKNLIIIMPIDIEYAMPYHYRGFLQNDGGEKEKALADYNQAIYYEVFNLSSFTSQSSSNICGQSEFSDAKYFHSLLYTTKIPQLLYFTTKQNEKMFKKFIIARRLLH</sequence>
<evidence type="ECO:0008006" key="3">
    <source>
        <dbReference type="Google" id="ProtNLM"/>
    </source>
</evidence>